<feature type="compositionally biased region" description="Polar residues" evidence="4">
    <location>
        <begin position="784"/>
        <end position="795"/>
    </location>
</feature>
<gene>
    <name evidence="6" type="ORF">N7509_000883</name>
</gene>
<keyword evidence="3" id="KW-0067">ATP-binding</keyword>
<dbReference type="InterPro" id="IPR001650">
    <property type="entry name" value="Helicase_C-like"/>
</dbReference>
<dbReference type="PANTHER" id="PTHR45626:SF51">
    <property type="entry name" value="SNF2-RELATED DOMAIN-CONTAINING PROTEIN"/>
    <property type="match status" value="1"/>
</dbReference>
<reference evidence="6" key="1">
    <citation type="submission" date="2022-12" db="EMBL/GenBank/DDBJ databases">
        <authorList>
            <person name="Petersen C."/>
        </authorList>
    </citation>
    <scope>NUCLEOTIDE SEQUENCE</scope>
    <source>
        <strain evidence="6">IBT 29677</strain>
    </source>
</reference>
<accession>A0A9X0BEH6</accession>
<dbReference type="InterPro" id="IPR000330">
    <property type="entry name" value="SNF2_N"/>
</dbReference>
<dbReference type="GO" id="GO:0016787">
    <property type="term" value="F:hydrolase activity"/>
    <property type="evidence" value="ECO:0007669"/>
    <property type="project" value="UniProtKB-KW"/>
</dbReference>
<reference evidence="6" key="2">
    <citation type="journal article" date="2023" name="IMA Fungus">
        <title>Comparative genomic study of the Penicillium genus elucidates a diverse pangenome and 15 lateral gene transfer events.</title>
        <authorList>
            <person name="Petersen C."/>
            <person name="Sorensen T."/>
            <person name="Nielsen M.R."/>
            <person name="Sondergaard T.E."/>
            <person name="Sorensen J.L."/>
            <person name="Fitzpatrick D.A."/>
            <person name="Frisvad J.C."/>
            <person name="Nielsen K.L."/>
        </authorList>
    </citation>
    <scope>NUCLEOTIDE SEQUENCE</scope>
    <source>
        <strain evidence="6">IBT 29677</strain>
    </source>
</reference>
<dbReference type="InterPro" id="IPR027417">
    <property type="entry name" value="P-loop_NTPase"/>
</dbReference>
<dbReference type="GO" id="GO:0005524">
    <property type="term" value="F:ATP binding"/>
    <property type="evidence" value="ECO:0007669"/>
    <property type="project" value="UniProtKB-KW"/>
</dbReference>
<name>A0A9X0BEH6_9EURO</name>
<keyword evidence="1" id="KW-0547">Nucleotide-binding</keyword>
<dbReference type="Pfam" id="PF00176">
    <property type="entry name" value="SNF2-rel_dom"/>
    <property type="match status" value="1"/>
</dbReference>
<dbReference type="RefSeq" id="XP_056494102.1">
    <property type="nucleotide sequence ID" value="XM_056625520.1"/>
</dbReference>
<organism evidence="6 7">
    <name type="scientific">Penicillium cosmopolitanum</name>
    <dbReference type="NCBI Taxonomy" id="1131564"/>
    <lineage>
        <taxon>Eukaryota</taxon>
        <taxon>Fungi</taxon>
        <taxon>Dikarya</taxon>
        <taxon>Ascomycota</taxon>
        <taxon>Pezizomycotina</taxon>
        <taxon>Eurotiomycetes</taxon>
        <taxon>Eurotiomycetidae</taxon>
        <taxon>Eurotiales</taxon>
        <taxon>Aspergillaceae</taxon>
        <taxon>Penicillium</taxon>
    </lineage>
</organism>
<dbReference type="InterPro" id="IPR014001">
    <property type="entry name" value="Helicase_ATP-bd"/>
</dbReference>
<evidence type="ECO:0000256" key="1">
    <source>
        <dbReference type="ARBA" id="ARBA00022741"/>
    </source>
</evidence>
<dbReference type="GO" id="GO:0005634">
    <property type="term" value="C:nucleus"/>
    <property type="evidence" value="ECO:0007669"/>
    <property type="project" value="TreeGrafter"/>
</dbReference>
<feature type="region of interest" description="Disordered" evidence="4">
    <location>
        <begin position="784"/>
        <end position="850"/>
    </location>
</feature>
<feature type="compositionally biased region" description="Basic and acidic residues" evidence="4">
    <location>
        <begin position="802"/>
        <end position="813"/>
    </location>
</feature>
<dbReference type="SMART" id="SM00487">
    <property type="entry name" value="DEXDc"/>
    <property type="match status" value="1"/>
</dbReference>
<dbReference type="OrthoDB" id="2801544at2759"/>
<dbReference type="GO" id="GO:0008094">
    <property type="term" value="F:ATP-dependent activity, acting on DNA"/>
    <property type="evidence" value="ECO:0007669"/>
    <property type="project" value="TreeGrafter"/>
</dbReference>
<evidence type="ECO:0000313" key="7">
    <source>
        <dbReference type="Proteomes" id="UP001147747"/>
    </source>
</evidence>
<keyword evidence="7" id="KW-1185">Reference proteome</keyword>
<keyword evidence="2" id="KW-0378">Hydrolase</keyword>
<evidence type="ECO:0000259" key="5">
    <source>
        <dbReference type="PROSITE" id="PS51194"/>
    </source>
</evidence>
<dbReference type="PROSITE" id="PS51194">
    <property type="entry name" value="HELICASE_CTER"/>
    <property type="match status" value="1"/>
</dbReference>
<feature type="region of interest" description="Disordered" evidence="4">
    <location>
        <begin position="1"/>
        <end position="49"/>
    </location>
</feature>
<protein>
    <recommendedName>
        <fullName evidence="5">Helicase C-terminal domain-containing protein</fullName>
    </recommendedName>
</protein>
<dbReference type="InterPro" id="IPR049730">
    <property type="entry name" value="SNF2/RAD54-like_C"/>
</dbReference>
<dbReference type="Pfam" id="PF00271">
    <property type="entry name" value="Helicase_C"/>
    <property type="match status" value="1"/>
</dbReference>
<evidence type="ECO:0000256" key="2">
    <source>
        <dbReference type="ARBA" id="ARBA00022801"/>
    </source>
</evidence>
<dbReference type="CDD" id="cd18793">
    <property type="entry name" value="SF2_C_SNF"/>
    <property type="match status" value="1"/>
</dbReference>
<dbReference type="PANTHER" id="PTHR45626">
    <property type="entry name" value="TRANSCRIPTION TERMINATION FACTOR 2-RELATED"/>
    <property type="match status" value="1"/>
</dbReference>
<evidence type="ECO:0000256" key="3">
    <source>
        <dbReference type="ARBA" id="ARBA00022840"/>
    </source>
</evidence>
<dbReference type="InterPro" id="IPR050628">
    <property type="entry name" value="SNF2_RAD54_helicase_TF"/>
</dbReference>
<dbReference type="InterPro" id="IPR038718">
    <property type="entry name" value="SNF2-like_sf"/>
</dbReference>
<dbReference type="Gene3D" id="3.40.50.300">
    <property type="entry name" value="P-loop containing nucleotide triphosphate hydrolases"/>
    <property type="match status" value="1"/>
</dbReference>
<dbReference type="GO" id="GO:0006281">
    <property type="term" value="P:DNA repair"/>
    <property type="evidence" value="ECO:0007669"/>
    <property type="project" value="TreeGrafter"/>
</dbReference>
<dbReference type="AlphaFoldDB" id="A0A9X0BEH6"/>
<dbReference type="GeneID" id="81364500"/>
<dbReference type="SUPFAM" id="SSF52540">
    <property type="entry name" value="P-loop containing nucleoside triphosphate hydrolases"/>
    <property type="match status" value="2"/>
</dbReference>
<proteinExistence type="predicted"/>
<feature type="domain" description="Helicase C-terminal" evidence="5">
    <location>
        <begin position="881"/>
        <end position="1037"/>
    </location>
</feature>
<feature type="region of interest" description="Disordered" evidence="4">
    <location>
        <begin position="1077"/>
        <end position="1173"/>
    </location>
</feature>
<dbReference type="EMBL" id="JAPZBU010000003">
    <property type="protein sequence ID" value="KAJ5414256.1"/>
    <property type="molecule type" value="Genomic_DNA"/>
</dbReference>
<dbReference type="Gene3D" id="3.40.50.10810">
    <property type="entry name" value="Tandem AAA-ATPase domain"/>
    <property type="match status" value="1"/>
</dbReference>
<evidence type="ECO:0000256" key="4">
    <source>
        <dbReference type="SAM" id="MobiDB-lite"/>
    </source>
</evidence>
<evidence type="ECO:0000313" key="6">
    <source>
        <dbReference type="EMBL" id="KAJ5414256.1"/>
    </source>
</evidence>
<sequence>MQEKGQEPPNYPILSKLGQSDDSHRVPAESQGGNLDAQPHSVVSKPDEGSEDLSAFLPLGVLDSKTGTEKYAAEISILEGSSWIRARVKNDNTRIYVDPKLTRRNNVQKSIKKLRAAFKILMSNIDASEESWEGRRKAITKDSDDDSDKDESLWYIFNTLQDPDPRPDLIKDKWSQQAALDLLSGDDFSEFGLKTPLHPYQRRSAAAIVQREVQPAQVLDPRLQAYRTPTGKEYYYDREDACIFLEKALYSEACGGILAETMGCGKTFISLAVIWGTRGHVPKIPIRYLLTEENDQTPVREKTGSLMEMAAAAAGRHSAPWKMFFEQKKLQGTYYERCMKACKRNCGYYEIPPHQTRYQGRRSMSYPRPPSKRIRLCTATLIIVPNNLVDHWKHEIRQHTTDLNVLTLQQGPEKDKTPCADDLLNYDIVLFSKTRFEKEAGEPVNNRRERFVQMDSPLTELHWLRVIVDEGHNVAGHGSKTNMIHLLGQMHIERRWVISGTPSTGLYGVEISLATQEAATSDTDSPGDVTAVALQGRKKTGNAVDSELKDLDRLRRMVTGFFELQPWSNSKDNDPADWTKYMKPIGLDGKRRKSPAIRATLQGLVVRHQLETLNKEISLPDLYNRVVYLEPTFHDRLSINLFLFGLAVNAITSERQGPDYMFDSKNRKHLNQIINNLRQAGFWWAGSEMNPQDSIDHAIKYMDKNREKMTPDDINQLTNGMNIARMAMESGSWREFKQLHELGVFLQDFPEENRAHWALDSNSEEEPLLIGITQARRAQQFVTQNLRSQDPTQGLSGAGIKVRGELERRDQRAPAKGAPESANTPTSTSSTPGHLNHSTKPQSHKSPKKTFKQNLFRTLPSSSPLMKTKFVATSSAKLTYLLDQVLRWHKEEKIIIFYDNSNSAFWIAEGLELLGIEFRIYASTLKPELRTQYLELFRESSDIRVLLMDLRQASHGLHIAHASRVYIINPIWQPTVESQAIKRAHRIGQTRPVHVETLVLRDTLEDRMLRRRKEMSDMEMQHAERSLLDDTAMNDIIQREPFLPMTDENGKRIAEAMYLQQPTTFFDRHPLPIPDEVRKEEVGVRNASKRTRLAESDADDTDLPESRMSPTPKRPRIGFAASVQIIEPETEVESDSVLAPTPSPRLDSMAQLSSFNDRGGDSPVPRRKSLFGP</sequence>
<comment type="caution">
    <text evidence="6">The sequence shown here is derived from an EMBL/GenBank/DDBJ whole genome shotgun (WGS) entry which is preliminary data.</text>
</comment>
<dbReference type="Proteomes" id="UP001147747">
    <property type="component" value="Unassembled WGS sequence"/>
</dbReference>